<evidence type="ECO:0000259" key="1">
    <source>
        <dbReference type="PROSITE" id="PS50940"/>
    </source>
</evidence>
<reference evidence="2" key="1">
    <citation type="submission" date="2023-10" db="EMBL/GenBank/DDBJ databases">
        <title>Genome assemblies of two species of porcelain crab, Petrolisthes cinctipes and Petrolisthes manimaculis (Anomura: Porcellanidae).</title>
        <authorList>
            <person name="Angst P."/>
        </authorList>
    </citation>
    <scope>NUCLEOTIDE SEQUENCE</scope>
    <source>
        <strain evidence="2">PB745_01</strain>
        <tissue evidence="2">Gill</tissue>
    </source>
</reference>
<evidence type="ECO:0000313" key="2">
    <source>
        <dbReference type="EMBL" id="KAK3872863.1"/>
    </source>
</evidence>
<gene>
    <name evidence="2" type="ORF">Pcinc_022118</name>
</gene>
<protein>
    <recommendedName>
        <fullName evidence="1">Chitin-binding type-2 domain-containing protein</fullName>
    </recommendedName>
</protein>
<dbReference type="PANTHER" id="PTHR33776:SF4">
    <property type="entry name" value="ENDONUCLEASE_EXONUCLEASE_PHOSPHATASE DOMAIN-CONTAINING PROTEIN"/>
    <property type="match status" value="1"/>
</dbReference>
<accession>A0AAE1FFC8</accession>
<name>A0AAE1FFC8_PETCI</name>
<dbReference type="SMART" id="SM00494">
    <property type="entry name" value="ChtBD2"/>
    <property type="match status" value="3"/>
</dbReference>
<dbReference type="EMBL" id="JAWQEG010002302">
    <property type="protein sequence ID" value="KAK3872863.1"/>
    <property type="molecule type" value="Genomic_DNA"/>
</dbReference>
<evidence type="ECO:0000313" key="3">
    <source>
        <dbReference type="Proteomes" id="UP001286313"/>
    </source>
</evidence>
<dbReference type="GO" id="GO:0008061">
    <property type="term" value="F:chitin binding"/>
    <property type="evidence" value="ECO:0007669"/>
    <property type="project" value="InterPro"/>
</dbReference>
<dbReference type="PROSITE" id="PS50940">
    <property type="entry name" value="CHIT_BIND_II"/>
    <property type="match status" value="2"/>
</dbReference>
<organism evidence="2 3">
    <name type="scientific">Petrolisthes cinctipes</name>
    <name type="common">Flat porcelain crab</name>
    <dbReference type="NCBI Taxonomy" id="88211"/>
    <lineage>
        <taxon>Eukaryota</taxon>
        <taxon>Metazoa</taxon>
        <taxon>Ecdysozoa</taxon>
        <taxon>Arthropoda</taxon>
        <taxon>Crustacea</taxon>
        <taxon>Multicrustacea</taxon>
        <taxon>Malacostraca</taxon>
        <taxon>Eumalacostraca</taxon>
        <taxon>Eucarida</taxon>
        <taxon>Decapoda</taxon>
        <taxon>Pleocyemata</taxon>
        <taxon>Anomura</taxon>
        <taxon>Galatheoidea</taxon>
        <taxon>Porcellanidae</taxon>
        <taxon>Petrolisthes</taxon>
    </lineage>
</organism>
<dbReference type="GO" id="GO:0005576">
    <property type="term" value="C:extracellular region"/>
    <property type="evidence" value="ECO:0007669"/>
    <property type="project" value="InterPro"/>
</dbReference>
<sequence length="410" mass="45938">MATSPSLWSPADRAEGNIYSQRGVAGYRWVKLQAAISQSVSSTYKHRLSQPWKERGDFYWWYAWRLWTRQRDTILLYICYRPQWQGSDPIHFLHTNLDTLLLQHSCKHLVVIGDMNQHLVARDFEELLTMYGLSNHATFPTHTSGSSLDPVITDLPDGIISCRPLGMVGSSDHLAVLTTINTTADNDEATARVVCGAGVMSFGCEPDCTGKELYDKVTNPRNCSEYYVCDGDGHHNQKPIPCPEDTVFPDGVDKCQPGICNNKCNQEQCKYACDTTQPCDVIPSMYNCNEYYSCLPGGTFLFECPQELPYFDGSHCIVDSNKCCDNPCNPYCYPNTLQTYDPYDCTKFYICLGPGPVDVNNHVSCDAGQHFEVQASRCIDGTECNNICQDRNINWPSTPKPTGTPGQISL</sequence>
<dbReference type="Gene3D" id="3.60.10.10">
    <property type="entry name" value="Endonuclease/exonuclease/phosphatase"/>
    <property type="match status" value="1"/>
</dbReference>
<dbReference type="PANTHER" id="PTHR33776">
    <property type="entry name" value="ENDO/EXONUCLEASE/PHOSPHATASE DOMAIN-CONTAINING PROTEIN"/>
    <property type="match status" value="1"/>
</dbReference>
<comment type="caution">
    <text evidence="2">The sequence shown here is derived from an EMBL/GenBank/DDBJ whole genome shotgun (WGS) entry which is preliminary data.</text>
</comment>
<dbReference type="InterPro" id="IPR036691">
    <property type="entry name" value="Endo/exonu/phosph_ase_sf"/>
</dbReference>
<dbReference type="Proteomes" id="UP001286313">
    <property type="component" value="Unassembled WGS sequence"/>
</dbReference>
<proteinExistence type="predicted"/>
<keyword evidence="3" id="KW-1185">Reference proteome</keyword>
<feature type="domain" description="Chitin-binding type-2" evidence="1">
    <location>
        <begin position="205"/>
        <end position="255"/>
    </location>
</feature>
<dbReference type="AlphaFoldDB" id="A0AAE1FFC8"/>
<dbReference type="InterPro" id="IPR002557">
    <property type="entry name" value="Chitin-bd_dom"/>
</dbReference>
<dbReference type="SUPFAM" id="SSF56219">
    <property type="entry name" value="DNase I-like"/>
    <property type="match status" value="1"/>
</dbReference>
<feature type="domain" description="Chitin-binding type-2" evidence="1">
    <location>
        <begin position="329"/>
        <end position="386"/>
    </location>
</feature>